<comment type="caution">
    <text evidence="1">The sequence shown here is derived from an EMBL/GenBank/DDBJ whole genome shotgun (WGS) entry which is preliminary data.</text>
</comment>
<dbReference type="AlphaFoldDB" id="A0AAD4BCM5"/>
<name>A0AAD4BCM5_BOLED</name>
<feature type="non-terminal residue" evidence="1">
    <location>
        <position position="232"/>
    </location>
</feature>
<sequence length="232" mass="26710">QRGDLESAVHHFERARNYLSNSQHRAVVLVNLAKAKFLGYQIDPTSSDLNALSLLYDEALDLRRPGHPDRPATLLLLAQTLLFCYEKQGHTQSVADKINELMSEFRDLPEDTPERRAADLRLINLGTTLWRRYEQRGGRSDLDESLAMNEQALQLLPSRAPDRLPCLKTLNAVEWRLFEISEELSHLGKVIALGEEALQLISEGHPERPYWVASELFHPYFFDAHLIIWLRF</sequence>
<evidence type="ECO:0000313" key="1">
    <source>
        <dbReference type="EMBL" id="KAF8417895.1"/>
    </source>
</evidence>
<reference evidence="1" key="2">
    <citation type="journal article" date="2020" name="Nat. Commun.">
        <title>Large-scale genome sequencing of mycorrhizal fungi provides insights into the early evolution of symbiotic traits.</title>
        <authorList>
            <person name="Miyauchi S."/>
            <person name="Kiss E."/>
            <person name="Kuo A."/>
            <person name="Drula E."/>
            <person name="Kohler A."/>
            <person name="Sanchez-Garcia M."/>
            <person name="Morin E."/>
            <person name="Andreopoulos B."/>
            <person name="Barry K.W."/>
            <person name="Bonito G."/>
            <person name="Buee M."/>
            <person name="Carver A."/>
            <person name="Chen C."/>
            <person name="Cichocki N."/>
            <person name="Clum A."/>
            <person name="Culley D."/>
            <person name="Crous P.W."/>
            <person name="Fauchery L."/>
            <person name="Girlanda M."/>
            <person name="Hayes R.D."/>
            <person name="Keri Z."/>
            <person name="LaButti K."/>
            <person name="Lipzen A."/>
            <person name="Lombard V."/>
            <person name="Magnuson J."/>
            <person name="Maillard F."/>
            <person name="Murat C."/>
            <person name="Nolan M."/>
            <person name="Ohm R.A."/>
            <person name="Pangilinan J."/>
            <person name="Pereira M.F."/>
            <person name="Perotto S."/>
            <person name="Peter M."/>
            <person name="Pfister S."/>
            <person name="Riley R."/>
            <person name="Sitrit Y."/>
            <person name="Stielow J.B."/>
            <person name="Szollosi G."/>
            <person name="Zifcakova L."/>
            <person name="Stursova M."/>
            <person name="Spatafora J.W."/>
            <person name="Tedersoo L."/>
            <person name="Vaario L.M."/>
            <person name="Yamada A."/>
            <person name="Yan M."/>
            <person name="Wang P."/>
            <person name="Xu J."/>
            <person name="Bruns T."/>
            <person name="Baldrian P."/>
            <person name="Vilgalys R."/>
            <person name="Dunand C."/>
            <person name="Henrissat B."/>
            <person name="Grigoriev I.V."/>
            <person name="Hibbett D."/>
            <person name="Nagy L.G."/>
            <person name="Martin F.M."/>
        </authorList>
    </citation>
    <scope>NUCLEOTIDE SEQUENCE</scope>
    <source>
        <strain evidence="1">BED1</strain>
    </source>
</reference>
<protein>
    <submittedName>
        <fullName evidence="1">Uncharacterized protein</fullName>
    </submittedName>
</protein>
<keyword evidence="2" id="KW-1185">Reference proteome</keyword>
<gene>
    <name evidence="1" type="ORF">L210DRAFT_3427665</name>
</gene>
<dbReference type="InterPro" id="IPR011990">
    <property type="entry name" value="TPR-like_helical_dom_sf"/>
</dbReference>
<dbReference type="Gene3D" id="1.25.40.10">
    <property type="entry name" value="Tetratricopeptide repeat domain"/>
    <property type="match status" value="1"/>
</dbReference>
<dbReference type="Proteomes" id="UP001194468">
    <property type="component" value="Unassembled WGS sequence"/>
</dbReference>
<reference evidence="1" key="1">
    <citation type="submission" date="2019-10" db="EMBL/GenBank/DDBJ databases">
        <authorList>
            <consortium name="DOE Joint Genome Institute"/>
            <person name="Kuo A."/>
            <person name="Miyauchi S."/>
            <person name="Kiss E."/>
            <person name="Drula E."/>
            <person name="Kohler A."/>
            <person name="Sanchez-Garcia M."/>
            <person name="Andreopoulos B."/>
            <person name="Barry K.W."/>
            <person name="Bonito G."/>
            <person name="Buee M."/>
            <person name="Carver A."/>
            <person name="Chen C."/>
            <person name="Cichocki N."/>
            <person name="Clum A."/>
            <person name="Culley D."/>
            <person name="Crous P.W."/>
            <person name="Fauchery L."/>
            <person name="Girlanda M."/>
            <person name="Hayes R."/>
            <person name="Keri Z."/>
            <person name="LaButti K."/>
            <person name="Lipzen A."/>
            <person name="Lombard V."/>
            <person name="Magnuson J."/>
            <person name="Maillard F."/>
            <person name="Morin E."/>
            <person name="Murat C."/>
            <person name="Nolan M."/>
            <person name="Ohm R."/>
            <person name="Pangilinan J."/>
            <person name="Pereira M."/>
            <person name="Perotto S."/>
            <person name="Peter M."/>
            <person name="Riley R."/>
            <person name="Sitrit Y."/>
            <person name="Stielow B."/>
            <person name="Szollosi G."/>
            <person name="Zifcakova L."/>
            <person name="Stursova M."/>
            <person name="Spatafora J.W."/>
            <person name="Tedersoo L."/>
            <person name="Vaario L.-M."/>
            <person name="Yamada A."/>
            <person name="Yan M."/>
            <person name="Wang P."/>
            <person name="Xu J."/>
            <person name="Bruns T."/>
            <person name="Baldrian P."/>
            <person name="Vilgalys R."/>
            <person name="Henrissat B."/>
            <person name="Grigoriev I.V."/>
            <person name="Hibbett D."/>
            <person name="Nagy L.G."/>
            <person name="Martin F.M."/>
        </authorList>
    </citation>
    <scope>NUCLEOTIDE SEQUENCE</scope>
    <source>
        <strain evidence="1">BED1</strain>
    </source>
</reference>
<organism evidence="1 2">
    <name type="scientific">Boletus edulis BED1</name>
    <dbReference type="NCBI Taxonomy" id="1328754"/>
    <lineage>
        <taxon>Eukaryota</taxon>
        <taxon>Fungi</taxon>
        <taxon>Dikarya</taxon>
        <taxon>Basidiomycota</taxon>
        <taxon>Agaricomycotina</taxon>
        <taxon>Agaricomycetes</taxon>
        <taxon>Agaricomycetidae</taxon>
        <taxon>Boletales</taxon>
        <taxon>Boletineae</taxon>
        <taxon>Boletaceae</taxon>
        <taxon>Boletoideae</taxon>
        <taxon>Boletus</taxon>
    </lineage>
</organism>
<evidence type="ECO:0000313" key="2">
    <source>
        <dbReference type="Proteomes" id="UP001194468"/>
    </source>
</evidence>
<accession>A0AAD4BCM5</accession>
<proteinExistence type="predicted"/>
<dbReference type="EMBL" id="WHUW01000211">
    <property type="protein sequence ID" value="KAF8417895.1"/>
    <property type="molecule type" value="Genomic_DNA"/>
</dbReference>